<dbReference type="InterPro" id="IPR012337">
    <property type="entry name" value="RNaseH-like_sf"/>
</dbReference>
<evidence type="ECO:0000259" key="4">
    <source>
        <dbReference type="Pfam" id="PF17921"/>
    </source>
</evidence>
<feature type="domain" description="Retrotransposon gag" evidence="2">
    <location>
        <begin position="107"/>
        <end position="198"/>
    </location>
</feature>
<dbReference type="InterPro" id="IPR021109">
    <property type="entry name" value="Peptidase_aspartic_dom_sf"/>
</dbReference>
<dbReference type="InterPro" id="IPR036397">
    <property type="entry name" value="RNaseH_sf"/>
</dbReference>
<dbReference type="Proteomes" id="UP000595140">
    <property type="component" value="Unassembled WGS sequence"/>
</dbReference>
<dbReference type="Gene3D" id="1.10.340.70">
    <property type="match status" value="1"/>
</dbReference>
<feature type="domain" description="Integrase zinc-binding" evidence="4">
    <location>
        <begin position="850"/>
        <end position="905"/>
    </location>
</feature>
<dbReference type="EMBL" id="OOIL02001091">
    <property type="protein sequence ID" value="VFQ71848.1"/>
    <property type="molecule type" value="Genomic_DNA"/>
</dbReference>
<name>A0A484L6D2_9ASTE</name>
<feature type="compositionally biased region" description="Basic and acidic residues" evidence="1">
    <location>
        <begin position="11"/>
        <end position="30"/>
    </location>
</feature>
<organism evidence="5 6">
    <name type="scientific">Cuscuta campestris</name>
    <dbReference type="NCBI Taxonomy" id="132261"/>
    <lineage>
        <taxon>Eukaryota</taxon>
        <taxon>Viridiplantae</taxon>
        <taxon>Streptophyta</taxon>
        <taxon>Embryophyta</taxon>
        <taxon>Tracheophyta</taxon>
        <taxon>Spermatophyta</taxon>
        <taxon>Magnoliopsida</taxon>
        <taxon>eudicotyledons</taxon>
        <taxon>Gunneridae</taxon>
        <taxon>Pentapetalae</taxon>
        <taxon>asterids</taxon>
        <taxon>lamiids</taxon>
        <taxon>Solanales</taxon>
        <taxon>Convolvulaceae</taxon>
        <taxon>Cuscuteae</taxon>
        <taxon>Cuscuta</taxon>
        <taxon>Cuscuta subgen. Grammica</taxon>
        <taxon>Cuscuta sect. Cleistogrammica</taxon>
    </lineage>
</organism>
<evidence type="ECO:0000259" key="2">
    <source>
        <dbReference type="Pfam" id="PF03732"/>
    </source>
</evidence>
<dbReference type="InterPro" id="IPR002156">
    <property type="entry name" value="RNaseH_domain"/>
</dbReference>
<dbReference type="Pfam" id="PF17921">
    <property type="entry name" value="Integrase_H2C2"/>
    <property type="match status" value="1"/>
</dbReference>
<dbReference type="InterPro" id="IPR005162">
    <property type="entry name" value="Retrotrans_gag_dom"/>
</dbReference>
<feature type="region of interest" description="Disordered" evidence="1">
    <location>
        <begin position="1253"/>
        <end position="1288"/>
    </location>
</feature>
<gene>
    <name evidence="5" type="ORF">CCAM_LOCUS13624</name>
</gene>
<dbReference type="CDD" id="cd00303">
    <property type="entry name" value="retropepsin_like"/>
    <property type="match status" value="1"/>
</dbReference>
<dbReference type="GO" id="GO:0003676">
    <property type="term" value="F:nucleic acid binding"/>
    <property type="evidence" value="ECO:0007669"/>
    <property type="project" value="InterPro"/>
</dbReference>
<dbReference type="CDD" id="cd09279">
    <property type="entry name" value="RNase_HI_like"/>
    <property type="match status" value="1"/>
</dbReference>
<sequence>MRKNASQRLGPRTEESGENSEEPRNEDARDILKLRKEMEELKRQIDRDGSFGPTVEIISPFTSRVMKAKLPRGMKARYKGVTDPNDHLAAYQTHMLMHAVEDEIQCRLFVGTLEGPAVKWFLTLSNGTIDCFKDLAQLFLNAYGGRFQPKKHFTHLFSLKKKERETNTELVQRWNEAINEVEPMDDKTSIALFMSVLRSGELFRRLDYDTPTSYKAMMARVNKFCATEESDRLKDKNEGALHKGSDKERKGEKTKATTLSIPTLKSLAAPVAEIKNKYCNFHRRAGHATEECMFLKKMEGQMKERGPNANREPNQGGNVWRRDAQPQQQIQENLEEFPQVGVIFGGPETRVTNKERKEWARRLYVGSIDVGQVAKKERREPIVFSDEDLPLIPSPHRTPLVISMATHKLFFKRILVDTGSSVNVLYWEAVQQLGIMKEDLTRLNMPLSGFTGDIIEPEVSIKLEVIIGEHLKVRNMKMDFVVVDIKCAHNAILGRPGLEDLGGTLSLEHLCLKFRTPKGIGRALGDQPAAKKAYLNSCKKIDKENLNIQTIGQALEDKERKEEDRERPKTAVEMEEVMLFSDGDPEKVVRIGLGLEKDTREEIIRVLRENSVLFAWESKDMPGFDPSIIFHKLNIKMGSLPVKEKKSKDGSGGGAVLTSPEGFKAYHSFKFMFRATNNEAEYEALIGGIQIALFMKIRNARLKSDSKLAIGQLRGEMEAKEGRLKKYRDCARTLLGRFEYYELIYVPREENEEAEMLAKLCRTVSVHMESMVRQHEKICLVWEEAVPVLEISGPSTTWMSPLSTYLEKGELPVDPKEASRVQLMAPKYQLNGGRLYKRTLGGPMLKCLDEREARKILEEVHQGVCSAHQGALTLARKVILQGFYWPTLKKDALELVRKCLTCQAFAPIPGRPSTFYTPVTTAIPFARWGLDLVGPFVQGAGRKKFAIVAIDYFTKWVEAEALVKITEENCRKFESTQKKPYYFFYYDEKKKIHIPLPEPTQIKPRYRHSVRVDWNPPTAKRQVGQGGQRKRSCTGKNVASSSAPPPPAHKYLDGSFLWFNDHVEATRFSEKFEHREILPPRFSTARFIHDSIPCEARVILERGNFLDLLYIKKVNYHPFLVRAFYSNLKKDEDGTLISNVNGVEIYLNEENIQILTGLRRDGQDLGLYVGEEGARFNETALLEEEDTKTIHVMIHNANLNWCKFVMTHMFTATSDNRPLPYALLVMAILEEYNIKTDVGPKIKGTKHWEIDESSFHSGTDETPFRQPRPRRQRRATALTATTSTNPSLAEKMAALTATLSRIDTNVSKTAHNVNTLSRELHGYFDFVNYPYAQLVPYVPPPNFGGEQSGTQNIGRDDEVDDEEEEEEEEEEAEDDDEDEDDEEEDIDEDQLLNDLSPDFYRVERIVRKHISVGTHFVR</sequence>
<feature type="region of interest" description="Disordered" evidence="1">
    <location>
        <begin position="232"/>
        <end position="257"/>
    </location>
</feature>
<dbReference type="SUPFAM" id="SSF53098">
    <property type="entry name" value="Ribonuclease H-like"/>
    <property type="match status" value="2"/>
</dbReference>
<dbReference type="Pfam" id="PF13456">
    <property type="entry name" value="RVT_3"/>
    <property type="match status" value="1"/>
</dbReference>
<feature type="region of interest" description="Disordered" evidence="1">
    <location>
        <begin position="1016"/>
        <end position="1047"/>
    </location>
</feature>
<dbReference type="Pfam" id="PF03732">
    <property type="entry name" value="Retrotrans_gag"/>
    <property type="match status" value="1"/>
</dbReference>
<evidence type="ECO:0000256" key="1">
    <source>
        <dbReference type="SAM" id="MobiDB-lite"/>
    </source>
</evidence>
<dbReference type="PANTHER" id="PTHR48475">
    <property type="entry name" value="RIBONUCLEASE H"/>
    <property type="match status" value="1"/>
</dbReference>
<dbReference type="InterPro" id="IPR041588">
    <property type="entry name" value="Integrase_H2C2"/>
</dbReference>
<feature type="compositionally biased region" description="Low complexity" evidence="1">
    <location>
        <begin position="1275"/>
        <end position="1288"/>
    </location>
</feature>
<accession>A0A484L6D2</accession>
<dbReference type="GO" id="GO:0004523">
    <property type="term" value="F:RNA-DNA hybrid ribonuclease activity"/>
    <property type="evidence" value="ECO:0007669"/>
    <property type="project" value="InterPro"/>
</dbReference>
<feature type="domain" description="RNase H type-1" evidence="3">
    <location>
        <begin position="646"/>
        <end position="761"/>
    </location>
</feature>
<feature type="region of interest" description="Disordered" evidence="1">
    <location>
        <begin position="302"/>
        <end position="322"/>
    </location>
</feature>
<evidence type="ECO:0000313" key="6">
    <source>
        <dbReference type="Proteomes" id="UP000595140"/>
    </source>
</evidence>
<evidence type="ECO:0000259" key="3">
    <source>
        <dbReference type="Pfam" id="PF13456"/>
    </source>
</evidence>
<protein>
    <submittedName>
        <fullName evidence="5">Uncharacterized protein</fullName>
    </submittedName>
</protein>
<dbReference type="SUPFAM" id="SSF48371">
    <property type="entry name" value="ARM repeat"/>
    <property type="match status" value="1"/>
</dbReference>
<feature type="compositionally biased region" description="Basic and acidic residues" evidence="1">
    <location>
        <begin position="1253"/>
        <end position="1263"/>
    </location>
</feature>
<dbReference type="Gene3D" id="2.40.70.10">
    <property type="entry name" value="Acid Proteases"/>
    <property type="match status" value="1"/>
</dbReference>
<reference evidence="5 6" key="1">
    <citation type="submission" date="2018-04" db="EMBL/GenBank/DDBJ databases">
        <authorList>
            <person name="Vogel A."/>
        </authorList>
    </citation>
    <scope>NUCLEOTIDE SEQUENCE [LARGE SCALE GENOMIC DNA]</scope>
</reference>
<dbReference type="Gene3D" id="3.30.420.10">
    <property type="entry name" value="Ribonuclease H-like superfamily/Ribonuclease H"/>
    <property type="match status" value="2"/>
</dbReference>
<feature type="compositionally biased region" description="Basic and acidic residues" evidence="1">
    <location>
        <begin position="232"/>
        <end position="255"/>
    </location>
</feature>
<dbReference type="PANTHER" id="PTHR48475:SF2">
    <property type="entry name" value="RIBONUCLEASE H"/>
    <property type="match status" value="1"/>
</dbReference>
<keyword evidence="6" id="KW-1185">Reference proteome</keyword>
<dbReference type="SUPFAM" id="SSF50630">
    <property type="entry name" value="Acid proteases"/>
    <property type="match status" value="1"/>
</dbReference>
<feature type="compositionally biased region" description="Acidic residues" evidence="1">
    <location>
        <begin position="1357"/>
        <end position="1391"/>
    </location>
</feature>
<evidence type="ECO:0000313" key="5">
    <source>
        <dbReference type="EMBL" id="VFQ71848.1"/>
    </source>
</evidence>
<proteinExistence type="predicted"/>
<feature type="region of interest" description="Disordered" evidence="1">
    <location>
        <begin position="1"/>
        <end position="30"/>
    </location>
</feature>
<feature type="region of interest" description="Disordered" evidence="1">
    <location>
        <begin position="1340"/>
        <end position="1395"/>
    </location>
</feature>
<dbReference type="InterPro" id="IPR016024">
    <property type="entry name" value="ARM-type_fold"/>
</dbReference>